<keyword evidence="4" id="KW-1185">Reference proteome</keyword>
<reference evidence="4" key="1">
    <citation type="submission" date="2012-12" db="EMBL/GenBank/DDBJ databases">
        <authorList>
            <person name="Hellsten U."/>
            <person name="Grimwood J."/>
            <person name="Chapman J.A."/>
            <person name="Shapiro H."/>
            <person name="Aerts A."/>
            <person name="Otillar R.P."/>
            <person name="Terry A.Y."/>
            <person name="Boore J.L."/>
            <person name="Simakov O."/>
            <person name="Marletaz F."/>
            <person name="Cho S.-J."/>
            <person name="Edsinger-Gonzales E."/>
            <person name="Havlak P."/>
            <person name="Kuo D.-H."/>
            <person name="Larsson T."/>
            <person name="Lv J."/>
            <person name="Arendt D."/>
            <person name="Savage R."/>
            <person name="Osoegawa K."/>
            <person name="de Jong P."/>
            <person name="Lindberg D.R."/>
            <person name="Seaver E.C."/>
            <person name="Weisblat D.A."/>
            <person name="Putnam N.H."/>
            <person name="Grigoriev I.V."/>
            <person name="Rokhsar D.S."/>
        </authorList>
    </citation>
    <scope>NUCLEOTIDE SEQUENCE</scope>
    <source>
        <strain evidence="4">I ESC-2004</strain>
    </source>
</reference>
<feature type="signal peptide" evidence="1">
    <location>
        <begin position="1"/>
        <end position="17"/>
    </location>
</feature>
<dbReference type="EMBL" id="AMQN01004511">
    <property type="status" value="NOT_ANNOTATED_CDS"/>
    <property type="molecule type" value="Genomic_DNA"/>
</dbReference>
<accession>R7VAT4</accession>
<protein>
    <submittedName>
        <fullName evidence="2 3">Uncharacterized protein</fullName>
    </submittedName>
</protein>
<evidence type="ECO:0000313" key="4">
    <source>
        <dbReference type="Proteomes" id="UP000014760"/>
    </source>
</evidence>
<organism evidence="2">
    <name type="scientific">Capitella teleta</name>
    <name type="common">Polychaete worm</name>
    <dbReference type="NCBI Taxonomy" id="283909"/>
    <lineage>
        <taxon>Eukaryota</taxon>
        <taxon>Metazoa</taxon>
        <taxon>Spiralia</taxon>
        <taxon>Lophotrochozoa</taxon>
        <taxon>Annelida</taxon>
        <taxon>Polychaeta</taxon>
        <taxon>Sedentaria</taxon>
        <taxon>Scolecida</taxon>
        <taxon>Capitellidae</taxon>
        <taxon>Capitella</taxon>
    </lineage>
</organism>
<reference evidence="3" key="3">
    <citation type="submission" date="2015-06" db="UniProtKB">
        <authorList>
            <consortium name="EnsemblMetazoa"/>
        </authorList>
    </citation>
    <scope>IDENTIFICATION</scope>
</reference>
<proteinExistence type="predicted"/>
<reference evidence="2 4" key="2">
    <citation type="journal article" date="2013" name="Nature">
        <title>Insights into bilaterian evolution from three spiralian genomes.</title>
        <authorList>
            <person name="Simakov O."/>
            <person name="Marletaz F."/>
            <person name="Cho S.J."/>
            <person name="Edsinger-Gonzales E."/>
            <person name="Havlak P."/>
            <person name="Hellsten U."/>
            <person name="Kuo D.H."/>
            <person name="Larsson T."/>
            <person name="Lv J."/>
            <person name="Arendt D."/>
            <person name="Savage R."/>
            <person name="Osoegawa K."/>
            <person name="de Jong P."/>
            <person name="Grimwood J."/>
            <person name="Chapman J.A."/>
            <person name="Shapiro H."/>
            <person name="Aerts A."/>
            <person name="Otillar R.P."/>
            <person name="Terry A.Y."/>
            <person name="Boore J.L."/>
            <person name="Grigoriev I.V."/>
            <person name="Lindberg D.R."/>
            <person name="Seaver E.C."/>
            <person name="Weisblat D.A."/>
            <person name="Putnam N.H."/>
            <person name="Rokhsar D.S."/>
        </authorList>
    </citation>
    <scope>NUCLEOTIDE SEQUENCE</scope>
    <source>
        <strain evidence="2 4">I ESC-2004</strain>
    </source>
</reference>
<dbReference type="HOGENOM" id="CLU_1246404_0_0_1"/>
<sequence>MQLLAILLPLFLAMVDARGFLHTSLDIQGRAIFLRDGPKRVMYVVDGDPQSGGWTEWLNRDSPDPRQGSTGDYEWVLQSIYGEMFFGDCLIPCAADDITAMEVDILGTDQDEDFIKTCMDLEEDAFSPQTGFYCMNNMQRKDASKCPGTERCHALMTSDCHCPDARVRYYCATPAEEQQKYCDQVEENFQGGGIFRQLKRMLRGRKRSMTSTLKAYALKYLP</sequence>
<dbReference type="EnsemblMetazoa" id="CapteT219431">
    <property type="protein sequence ID" value="CapteP219431"/>
    <property type="gene ID" value="CapteG219431"/>
</dbReference>
<feature type="chain" id="PRO_5008788920" evidence="1">
    <location>
        <begin position="18"/>
        <end position="222"/>
    </location>
</feature>
<keyword evidence="1" id="KW-0732">Signal</keyword>
<dbReference type="AlphaFoldDB" id="R7VAT4"/>
<name>R7VAT4_CAPTE</name>
<dbReference type="Proteomes" id="UP000014760">
    <property type="component" value="Unassembled WGS sequence"/>
</dbReference>
<evidence type="ECO:0000313" key="2">
    <source>
        <dbReference type="EMBL" id="ELU15642.1"/>
    </source>
</evidence>
<evidence type="ECO:0000313" key="3">
    <source>
        <dbReference type="EnsemblMetazoa" id="CapteP219431"/>
    </source>
</evidence>
<evidence type="ECO:0000256" key="1">
    <source>
        <dbReference type="SAM" id="SignalP"/>
    </source>
</evidence>
<gene>
    <name evidence="2" type="ORF">CAPTEDRAFT_219431</name>
</gene>
<dbReference type="EMBL" id="AMQN01004510">
    <property type="status" value="NOT_ANNOTATED_CDS"/>
    <property type="molecule type" value="Genomic_DNA"/>
</dbReference>
<dbReference type="EMBL" id="KB293691">
    <property type="protein sequence ID" value="ELU15642.1"/>
    <property type="molecule type" value="Genomic_DNA"/>
</dbReference>